<dbReference type="Proteomes" id="UP000094336">
    <property type="component" value="Unassembled WGS sequence"/>
</dbReference>
<dbReference type="RefSeq" id="XP_018983001.1">
    <property type="nucleotide sequence ID" value="XM_019129884.1"/>
</dbReference>
<sequence>MKRSVYYLLRLLQVLLLLAAANESISEILLQRDNHGTIGPVYAILGASFCALTTILSKKVWRSPVKECSPSLMSK</sequence>
<reference evidence="4" key="1">
    <citation type="submission" date="2016-05" db="EMBL/GenBank/DDBJ databases">
        <title>Comparative genomics of biotechnologically important yeasts.</title>
        <authorList>
            <consortium name="DOE Joint Genome Institute"/>
            <person name="Riley R."/>
            <person name="Haridas S."/>
            <person name="Wolfe K.H."/>
            <person name="Lopes M.R."/>
            <person name="Hittinger C.T."/>
            <person name="Goker M."/>
            <person name="Salamov A."/>
            <person name="Wisecaver J."/>
            <person name="Long T.M."/>
            <person name="Aerts A.L."/>
            <person name="Barry K."/>
            <person name="Choi C."/>
            <person name="Clum A."/>
            <person name="Coughlan A.Y."/>
            <person name="Deshpande S."/>
            <person name="Douglass A.P."/>
            <person name="Hanson S.J."/>
            <person name="Klenk H.-P."/>
            <person name="Labutti K."/>
            <person name="Lapidus A."/>
            <person name="Lindquist E."/>
            <person name="Lipzen A."/>
            <person name="Meier-Kolthoff J.P."/>
            <person name="Ohm R.A."/>
            <person name="Otillar R.P."/>
            <person name="Pangilinan J."/>
            <person name="Peng Y."/>
            <person name="Rokas A."/>
            <person name="Rosa C.A."/>
            <person name="Scheuner C."/>
            <person name="Sibirny A.A."/>
            <person name="Slot J.C."/>
            <person name="Stielow J.B."/>
            <person name="Sun H."/>
            <person name="Kurtzman C.P."/>
            <person name="Blackwell M."/>
            <person name="Grigoriev I.V."/>
            <person name="Jeffries T.W."/>
        </authorList>
    </citation>
    <scope>NUCLEOTIDE SEQUENCE [LARGE SCALE GENOMIC DNA]</scope>
    <source>
        <strain evidence="4">NRRL Y-12698</strain>
    </source>
</reference>
<keyword evidence="2" id="KW-0732">Signal</keyword>
<organism evidence="3 4">
    <name type="scientific">Babjeviella inositovora NRRL Y-12698</name>
    <dbReference type="NCBI Taxonomy" id="984486"/>
    <lineage>
        <taxon>Eukaryota</taxon>
        <taxon>Fungi</taxon>
        <taxon>Dikarya</taxon>
        <taxon>Ascomycota</taxon>
        <taxon>Saccharomycotina</taxon>
        <taxon>Pichiomycetes</taxon>
        <taxon>Serinales incertae sedis</taxon>
        <taxon>Babjeviella</taxon>
    </lineage>
</organism>
<dbReference type="GeneID" id="30147737"/>
<evidence type="ECO:0000313" key="3">
    <source>
        <dbReference type="EMBL" id="ODQ77673.1"/>
    </source>
</evidence>
<dbReference type="AlphaFoldDB" id="A0A1E3QIX4"/>
<protein>
    <submittedName>
        <fullName evidence="3">Uncharacterized protein</fullName>
    </submittedName>
</protein>
<proteinExistence type="predicted"/>
<feature type="chain" id="PRO_5009134303" evidence="2">
    <location>
        <begin position="27"/>
        <end position="75"/>
    </location>
</feature>
<keyword evidence="1" id="KW-1133">Transmembrane helix</keyword>
<feature type="transmembrane region" description="Helical" evidence="1">
    <location>
        <begin position="36"/>
        <end position="56"/>
    </location>
</feature>
<feature type="signal peptide" evidence="2">
    <location>
        <begin position="1"/>
        <end position="26"/>
    </location>
</feature>
<evidence type="ECO:0000256" key="2">
    <source>
        <dbReference type="SAM" id="SignalP"/>
    </source>
</evidence>
<dbReference type="EMBL" id="KV454439">
    <property type="protein sequence ID" value="ODQ77673.1"/>
    <property type="molecule type" value="Genomic_DNA"/>
</dbReference>
<keyword evidence="1" id="KW-0472">Membrane</keyword>
<evidence type="ECO:0000313" key="4">
    <source>
        <dbReference type="Proteomes" id="UP000094336"/>
    </source>
</evidence>
<keyword evidence="4" id="KW-1185">Reference proteome</keyword>
<name>A0A1E3QIX4_9ASCO</name>
<keyword evidence="1" id="KW-0812">Transmembrane</keyword>
<accession>A0A1E3QIX4</accession>
<evidence type="ECO:0000256" key="1">
    <source>
        <dbReference type="SAM" id="Phobius"/>
    </source>
</evidence>
<gene>
    <name evidence="3" type="ORF">BABINDRAFT_163385</name>
</gene>